<dbReference type="InterPro" id="IPR036631">
    <property type="entry name" value="MGMT_N_sf"/>
</dbReference>
<dbReference type="Pfam" id="PF02870">
    <property type="entry name" value="Methyltransf_1N"/>
    <property type="match status" value="1"/>
</dbReference>
<dbReference type="SUPFAM" id="SSF46767">
    <property type="entry name" value="Methylated DNA-protein cysteine methyltransferase, C-terminal domain"/>
    <property type="match status" value="1"/>
</dbReference>
<dbReference type="SUPFAM" id="SSF57884">
    <property type="entry name" value="Ada DNA repair protein, N-terminal domain (N-Ada 10)"/>
    <property type="match status" value="1"/>
</dbReference>
<dbReference type="Gene3D" id="3.30.160.70">
    <property type="entry name" value="Methylated DNA-protein cysteine methyltransferase domain"/>
    <property type="match status" value="1"/>
</dbReference>
<evidence type="ECO:0000256" key="11">
    <source>
        <dbReference type="PIRSR" id="PIRSR000409-3"/>
    </source>
</evidence>
<feature type="binding site" evidence="11">
    <location>
        <position position="78"/>
    </location>
    <ligand>
        <name>Zn(2+)</name>
        <dbReference type="ChEBI" id="CHEBI:29105"/>
    </ligand>
</feature>
<keyword evidence="4" id="KW-0227">DNA damage</keyword>
<organism evidence="13 14">
    <name type="scientific">Glaciimonas soli</name>
    <dbReference type="NCBI Taxonomy" id="2590999"/>
    <lineage>
        <taxon>Bacteria</taxon>
        <taxon>Pseudomonadati</taxon>
        <taxon>Pseudomonadota</taxon>
        <taxon>Betaproteobacteria</taxon>
        <taxon>Burkholderiales</taxon>
        <taxon>Oxalobacteraceae</taxon>
        <taxon>Glaciimonas</taxon>
    </lineage>
</organism>
<feature type="binding site" evidence="11">
    <location>
        <position position="44"/>
    </location>
    <ligand>
        <name>Zn(2+)</name>
        <dbReference type="ChEBI" id="CHEBI:29105"/>
    </ligand>
</feature>
<dbReference type="GO" id="GO:0003908">
    <property type="term" value="F:methylated-DNA-[protein]-cysteine S-methyltransferase activity"/>
    <property type="evidence" value="ECO:0007669"/>
    <property type="project" value="UniProtKB-EC"/>
</dbReference>
<dbReference type="InterPro" id="IPR016221">
    <property type="entry name" value="Bifunct_regulatory_prot_Ada"/>
</dbReference>
<keyword evidence="11" id="KW-0479">Metal-binding</keyword>
<dbReference type="EMBL" id="WINI01000001">
    <property type="protein sequence ID" value="MQQ99905.1"/>
    <property type="molecule type" value="Genomic_DNA"/>
</dbReference>
<dbReference type="GO" id="GO:0003700">
    <property type="term" value="F:DNA-binding transcription factor activity"/>
    <property type="evidence" value="ECO:0007669"/>
    <property type="project" value="InterPro"/>
</dbReference>
<dbReference type="NCBIfam" id="NF011964">
    <property type="entry name" value="PRK15435.1"/>
    <property type="match status" value="1"/>
</dbReference>
<feature type="binding site" evidence="11">
    <location>
        <position position="48"/>
    </location>
    <ligand>
        <name>Zn(2+)</name>
        <dbReference type="ChEBI" id="CHEBI:29105"/>
    </ligand>
</feature>
<evidence type="ECO:0000256" key="2">
    <source>
        <dbReference type="ARBA" id="ARBA00022603"/>
    </source>
</evidence>
<evidence type="ECO:0000313" key="13">
    <source>
        <dbReference type="EMBL" id="MQQ99905.1"/>
    </source>
</evidence>
<comment type="catalytic activity">
    <reaction evidence="9">
        <text>a 6-O-methyl-2'-deoxyguanosine in DNA + L-cysteinyl-[protein] = S-methyl-L-cysteinyl-[protein] + a 2'-deoxyguanosine in DNA</text>
        <dbReference type="Rhea" id="RHEA:24000"/>
        <dbReference type="Rhea" id="RHEA-COMP:10131"/>
        <dbReference type="Rhea" id="RHEA-COMP:10132"/>
        <dbReference type="Rhea" id="RHEA-COMP:11367"/>
        <dbReference type="Rhea" id="RHEA-COMP:11368"/>
        <dbReference type="ChEBI" id="CHEBI:29950"/>
        <dbReference type="ChEBI" id="CHEBI:82612"/>
        <dbReference type="ChEBI" id="CHEBI:85445"/>
        <dbReference type="ChEBI" id="CHEBI:85448"/>
        <dbReference type="EC" id="2.1.1.63"/>
    </reaction>
</comment>
<dbReference type="PIRSF" id="PIRSF000409">
    <property type="entry name" value="Ada"/>
    <property type="match status" value="1"/>
</dbReference>
<dbReference type="InterPro" id="IPR009057">
    <property type="entry name" value="Homeodomain-like_sf"/>
</dbReference>
<gene>
    <name evidence="13" type="primary">ada</name>
    <name evidence="13" type="ORF">GEV47_04300</name>
</gene>
<dbReference type="OrthoDB" id="9811249at2"/>
<accession>A0A843YTB5</accession>
<evidence type="ECO:0000256" key="1">
    <source>
        <dbReference type="ARBA" id="ARBA00001286"/>
    </source>
</evidence>
<dbReference type="SUPFAM" id="SSF46689">
    <property type="entry name" value="Homeodomain-like"/>
    <property type="match status" value="1"/>
</dbReference>
<keyword evidence="8" id="KW-0234">DNA repair</keyword>
<dbReference type="InterPro" id="IPR014048">
    <property type="entry name" value="MethylDNA_cys_MeTrfase_DNA-bd"/>
</dbReference>
<name>A0A843YTB5_9BURK</name>
<keyword evidence="11" id="KW-0862">Zinc</keyword>
<evidence type="ECO:0000256" key="6">
    <source>
        <dbReference type="ARBA" id="ARBA00023159"/>
    </source>
</evidence>
<dbReference type="InterPro" id="IPR008332">
    <property type="entry name" value="MethylG_MeTrfase_N"/>
</dbReference>
<dbReference type="RefSeq" id="WP_153233438.1">
    <property type="nucleotide sequence ID" value="NZ_WINI01000001.1"/>
</dbReference>
<dbReference type="Gene3D" id="3.40.10.10">
    <property type="entry name" value="DNA Methylphosphotriester Repair Domain"/>
    <property type="match status" value="1"/>
</dbReference>
<feature type="active site" description="Nucleophile; methyl group acceptor from methylphosphotriester" evidence="10">
    <location>
        <position position="44"/>
    </location>
</feature>
<comment type="catalytic activity">
    <reaction evidence="1">
        <text>a 4-O-methyl-thymidine in DNA + L-cysteinyl-[protein] = a thymidine in DNA + S-methyl-L-cysteinyl-[protein]</text>
        <dbReference type="Rhea" id="RHEA:53428"/>
        <dbReference type="Rhea" id="RHEA-COMP:10131"/>
        <dbReference type="Rhea" id="RHEA-COMP:10132"/>
        <dbReference type="Rhea" id="RHEA-COMP:13555"/>
        <dbReference type="Rhea" id="RHEA-COMP:13556"/>
        <dbReference type="ChEBI" id="CHEBI:29950"/>
        <dbReference type="ChEBI" id="CHEBI:82612"/>
        <dbReference type="ChEBI" id="CHEBI:137386"/>
        <dbReference type="ChEBI" id="CHEBI:137387"/>
        <dbReference type="EC" id="2.1.1.63"/>
    </reaction>
</comment>
<evidence type="ECO:0000256" key="8">
    <source>
        <dbReference type="ARBA" id="ARBA00023204"/>
    </source>
</evidence>
<evidence type="ECO:0000256" key="4">
    <source>
        <dbReference type="ARBA" id="ARBA00022763"/>
    </source>
</evidence>
<dbReference type="Gene3D" id="1.10.10.60">
    <property type="entry name" value="Homeodomain-like"/>
    <property type="match status" value="1"/>
</dbReference>
<dbReference type="Pfam" id="PF02805">
    <property type="entry name" value="Ada_Zn_binding"/>
    <property type="match status" value="1"/>
</dbReference>
<dbReference type="InterPro" id="IPR018060">
    <property type="entry name" value="HTH_AraC"/>
</dbReference>
<keyword evidence="14" id="KW-1185">Reference proteome</keyword>
<comment type="caution">
    <text evidence="13">The sequence shown here is derived from an EMBL/GenBank/DDBJ whole genome shotgun (WGS) entry which is preliminary data.</text>
</comment>
<keyword evidence="6" id="KW-0010">Activator</keyword>
<dbReference type="GO" id="GO:0006281">
    <property type="term" value="P:DNA repair"/>
    <property type="evidence" value="ECO:0007669"/>
    <property type="project" value="UniProtKB-KW"/>
</dbReference>
<keyword evidence="7" id="KW-0804">Transcription</keyword>
<dbReference type="GO" id="GO:0008270">
    <property type="term" value="F:zinc ion binding"/>
    <property type="evidence" value="ECO:0007669"/>
    <property type="project" value="InterPro"/>
</dbReference>
<evidence type="ECO:0000256" key="5">
    <source>
        <dbReference type="ARBA" id="ARBA00023015"/>
    </source>
</evidence>
<keyword evidence="3 13" id="KW-0808">Transferase</keyword>
<feature type="active site" description="Nucleophile; methyl group acceptor from either O6-methylguanine or O4-methylthymine" evidence="10">
    <location>
        <position position="331"/>
    </location>
</feature>
<sequence length="373" mass="40372">MNTIKPLSKNLSTENDPRWAVVVARDHAADGAFYYSVSSTGVYCRPSCPSRRAKPENVTFYTTCLEAELAGFRACKRCKPNQASLLEEHAATVTLACRIIEDAETAPSLENLASRVGVSTYHFHRMFKQVTGLTPREYAAAHREKKIRDQLDHGDAGNSITAAIFDAGYNANSRFYENANAVLGMTPSNYRAGGTNTSIHFAIGECSLGAILVAQSERGICAILMGDDPDALARDLQDRFPRANLIGGDHQFEQVVAKVIGFVDAPKLGLTLPLDVRGTAFQQRVWNALREIPAGSTLSYTEVAQRIGSPKAVRAVASACAANAIAVAIPCHRVVRNDGGLSGYRWGVKRKRALLDMEKNATENTDISAALAL</sequence>
<dbReference type="PROSITE" id="PS01124">
    <property type="entry name" value="HTH_ARAC_FAMILY_2"/>
    <property type="match status" value="1"/>
</dbReference>
<dbReference type="SMART" id="SM00342">
    <property type="entry name" value="HTH_ARAC"/>
    <property type="match status" value="1"/>
</dbReference>
<dbReference type="InterPro" id="IPR036217">
    <property type="entry name" value="MethylDNA_cys_MeTrfase_DNAb"/>
</dbReference>
<comment type="cofactor">
    <cofactor evidence="11">
        <name>Zn(2+)</name>
        <dbReference type="ChEBI" id="CHEBI:29105"/>
    </cofactor>
    <text evidence="11">Binds 1 zinc ion per subunit.</text>
</comment>
<dbReference type="PROSITE" id="PS00374">
    <property type="entry name" value="MGMT"/>
    <property type="match status" value="1"/>
</dbReference>
<dbReference type="GO" id="GO:0043565">
    <property type="term" value="F:sequence-specific DNA binding"/>
    <property type="evidence" value="ECO:0007669"/>
    <property type="project" value="InterPro"/>
</dbReference>
<evidence type="ECO:0000259" key="12">
    <source>
        <dbReference type="PROSITE" id="PS01124"/>
    </source>
</evidence>
<dbReference type="FunFam" id="1.10.10.10:FF:000410">
    <property type="entry name" value="ADA regulatory protein, putative"/>
    <property type="match status" value="1"/>
</dbReference>
<dbReference type="Pfam" id="PF01035">
    <property type="entry name" value="DNA_binding_1"/>
    <property type="match status" value="1"/>
</dbReference>
<keyword evidence="2 13" id="KW-0489">Methyltransferase</keyword>
<dbReference type="InterPro" id="IPR001497">
    <property type="entry name" value="MethylDNA_cys_MeTrfase_AS"/>
</dbReference>
<reference evidence="13 14" key="1">
    <citation type="submission" date="2019-10" db="EMBL/GenBank/DDBJ databases">
        <title>Glaciimonas soli sp. nov., a psychrophilic bacterium isolated from the forest soil of a high elevation mountain in Taiwan.</title>
        <authorList>
            <person name="Wang L.-T."/>
            <person name="Shieh W.Y."/>
        </authorList>
    </citation>
    <scope>NUCLEOTIDE SEQUENCE [LARGE SCALE GENOMIC DNA]</scope>
    <source>
        <strain evidence="13 14">GS1</strain>
    </source>
</reference>
<dbReference type="AlphaFoldDB" id="A0A843YTB5"/>
<keyword evidence="5" id="KW-0805">Transcription regulation</keyword>
<dbReference type="CDD" id="cd06445">
    <property type="entry name" value="ATase"/>
    <property type="match status" value="1"/>
</dbReference>
<feature type="domain" description="HTH araC/xylS-type" evidence="12">
    <location>
        <begin position="93"/>
        <end position="193"/>
    </location>
</feature>
<dbReference type="InterPro" id="IPR004026">
    <property type="entry name" value="Ada_DNA_repair_Zn-bd"/>
</dbReference>
<dbReference type="Gene3D" id="1.10.10.10">
    <property type="entry name" value="Winged helix-like DNA-binding domain superfamily/Winged helix DNA-binding domain"/>
    <property type="match status" value="1"/>
</dbReference>
<dbReference type="NCBIfam" id="TIGR00589">
    <property type="entry name" value="ogt"/>
    <property type="match status" value="1"/>
</dbReference>
<evidence type="ECO:0000256" key="3">
    <source>
        <dbReference type="ARBA" id="ARBA00022679"/>
    </source>
</evidence>
<dbReference type="GO" id="GO:0032259">
    <property type="term" value="P:methylation"/>
    <property type="evidence" value="ECO:0007669"/>
    <property type="project" value="UniProtKB-KW"/>
</dbReference>
<dbReference type="InterPro" id="IPR035451">
    <property type="entry name" value="Ada-like_dom_sf"/>
</dbReference>
<dbReference type="InterPro" id="IPR036388">
    <property type="entry name" value="WH-like_DNA-bd_sf"/>
</dbReference>
<feature type="binding site" evidence="11">
    <location>
        <position position="75"/>
    </location>
    <ligand>
        <name>Zn(2+)</name>
        <dbReference type="ChEBI" id="CHEBI:29105"/>
    </ligand>
</feature>
<dbReference type="PANTHER" id="PTHR10815:SF14">
    <property type="entry name" value="BIFUNCTIONAL TRANSCRIPTIONAL ACTIVATOR_DNA REPAIR ENZYME ADA"/>
    <property type="match status" value="1"/>
</dbReference>
<evidence type="ECO:0000313" key="14">
    <source>
        <dbReference type="Proteomes" id="UP000451565"/>
    </source>
</evidence>
<dbReference type="Proteomes" id="UP000451565">
    <property type="component" value="Unassembled WGS sequence"/>
</dbReference>
<keyword evidence="13" id="KW-0238">DNA-binding</keyword>
<dbReference type="SUPFAM" id="SSF53155">
    <property type="entry name" value="Methylated DNA-protein cysteine methyltransferase domain"/>
    <property type="match status" value="1"/>
</dbReference>
<evidence type="ECO:0000256" key="10">
    <source>
        <dbReference type="PIRSR" id="PIRSR000409-1"/>
    </source>
</evidence>
<proteinExistence type="predicted"/>
<dbReference type="PANTHER" id="PTHR10815">
    <property type="entry name" value="METHYLATED-DNA--PROTEIN-CYSTEINE METHYLTRANSFERASE"/>
    <property type="match status" value="1"/>
</dbReference>
<dbReference type="Pfam" id="PF12833">
    <property type="entry name" value="HTH_18"/>
    <property type="match status" value="1"/>
</dbReference>
<evidence type="ECO:0000256" key="7">
    <source>
        <dbReference type="ARBA" id="ARBA00023163"/>
    </source>
</evidence>
<evidence type="ECO:0000256" key="9">
    <source>
        <dbReference type="ARBA" id="ARBA00049348"/>
    </source>
</evidence>
<protein>
    <submittedName>
        <fullName evidence="13">Bifunctional DNA-binding transcriptional regulator/O6-methylguanine-DNA methyltransferase Ada</fullName>
    </submittedName>
</protein>